<reference evidence="2 3" key="1">
    <citation type="submission" date="2018-06" db="EMBL/GenBank/DDBJ databases">
        <authorList>
            <consortium name="Pathogen Informatics"/>
            <person name="Doyle S."/>
        </authorList>
    </citation>
    <scope>NUCLEOTIDE SEQUENCE [LARGE SCALE GENOMIC DNA]</scope>
    <source>
        <strain evidence="2 3">NCTC8580</strain>
    </source>
</reference>
<name>A0A380Q9P2_YERPU</name>
<dbReference type="Proteomes" id="UP000255087">
    <property type="component" value="Unassembled WGS sequence"/>
</dbReference>
<keyword evidence="1" id="KW-0812">Transmembrane</keyword>
<gene>
    <name evidence="2" type="ORF">NCTC8580_02705</name>
</gene>
<dbReference type="EMBL" id="UHJC01000001">
    <property type="protein sequence ID" value="SUP83758.1"/>
    <property type="molecule type" value="Genomic_DNA"/>
</dbReference>
<dbReference type="AlphaFoldDB" id="A0A380Q9P2"/>
<evidence type="ECO:0000313" key="3">
    <source>
        <dbReference type="Proteomes" id="UP000255087"/>
    </source>
</evidence>
<accession>A0A380Q9P2</accession>
<protein>
    <recommendedName>
        <fullName evidence="4">TMhelix containing protein</fullName>
    </recommendedName>
</protein>
<evidence type="ECO:0008006" key="4">
    <source>
        <dbReference type="Google" id="ProtNLM"/>
    </source>
</evidence>
<keyword evidence="1" id="KW-0472">Membrane</keyword>
<feature type="transmembrane region" description="Helical" evidence="1">
    <location>
        <begin position="12"/>
        <end position="36"/>
    </location>
</feature>
<evidence type="ECO:0000256" key="1">
    <source>
        <dbReference type="SAM" id="Phobius"/>
    </source>
</evidence>
<proteinExistence type="predicted"/>
<keyword evidence="1" id="KW-1133">Transmembrane helix</keyword>
<dbReference type="RefSeq" id="WP_258841115.1">
    <property type="nucleotide sequence ID" value="NZ_UHJC01000001.1"/>
</dbReference>
<organism evidence="2 3">
    <name type="scientific">Yersinia pseudotuberculosis</name>
    <dbReference type="NCBI Taxonomy" id="633"/>
    <lineage>
        <taxon>Bacteria</taxon>
        <taxon>Pseudomonadati</taxon>
        <taxon>Pseudomonadota</taxon>
        <taxon>Gammaproteobacteria</taxon>
        <taxon>Enterobacterales</taxon>
        <taxon>Yersiniaceae</taxon>
        <taxon>Yersinia</taxon>
    </lineage>
</organism>
<sequence>MGLDLPGTGTFIFLCCICAVVGWGVIEFILWLFSFIHVSIA</sequence>
<evidence type="ECO:0000313" key="2">
    <source>
        <dbReference type="EMBL" id="SUP83758.1"/>
    </source>
</evidence>